<evidence type="ECO:0000256" key="2">
    <source>
        <dbReference type="ARBA" id="ARBA00005525"/>
    </source>
</evidence>
<dbReference type="GO" id="GO:0055129">
    <property type="term" value="P:L-proline biosynthetic process"/>
    <property type="evidence" value="ECO:0007669"/>
    <property type="project" value="UniProtKB-UniRule"/>
</dbReference>
<comment type="caution">
    <text evidence="14">The sequence shown here is derived from an EMBL/GenBank/DDBJ whole genome shotgun (WGS) entry which is preliminary data.</text>
</comment>
<comment type="catalytic activity">
    <reaction evidence="8 11">
        <text>L-proline + NADP(+) = (S)-1-pyrroline-5-carboxylate + NADPH + 2 H(+)</text>
        <dbReference type="Rhea" id="RHEA:14109"/>
        <dbReference type="ChEBI" id="CHEBI:15378"/>
        <dbReference type="ChEBI" id="CHEBI:17388"/>
        <dbReference type="ChEBI" id="CHEBI:57783"/>
        <dbReference type="ChEBI" id="CHEBI:58349"/>
        <dbReference type="ChEBI" id="CHEBI:60039"/>
        <dbReference type="EC" id="1.5.1.2"/>
    </reaction>
</comment>
<dbReference type="FunFam" id="1.10.3730.10:FF:000001">
    <property type="entry name" value="Pyrroline-5-carboxylate reductase"/>
    <property type="match status" value="1"/>
</dbReference>
<dbReference type="GO" id="GO:0004735">
    <property type="term" value="F:pyrroline-5-carboxylate reductase activity"/>
    <property type="evidence" value="ECO:0007669"/>
    <property type="project" value="UniProtKB-UniRule"/>
</dbReference>
<organism evidence="14 15">
    <name type="scientific">Magnetofaba australis IT-1</name>
    <dbReference type="NCBI Taxonomy" id="1434232"/>
    <lineage>
        <taxon>Bacteria</taxon>
        <taxon>Pseudomonadati</taxon>
        <taxon>Pseudomonadota</taxon>
        <taxon>Magnetococcia</taxon>
        <taxon>Magnetococcales</taxon>
        <taxon>Magnetococcaceae</taxon>
        <taxon>Magnetofaba</taxon>
    </lineage>
</organism>
<keyword evidence="4 8" id="KW-0028">Amino-acid biosynthesis</keyword>
<feature type="binding site" evidence="10">
    <location>
        <begin position="73"/>
        <end position="76"/>
    </location>
    <ligand>
        <name>NADP(+)</name>
        <dbReference type="ChEBI" id="CHEBI:58349"/>
    </ligand>
</feature>
<dbReference type="PIRSF" id="PIRSF000193">
    <property type="entry name" value="Pyrrol-5-carb_rd"/>
    <property type="match status" value="1"/>
</dbReference>
<evidence type="ECO:0000256" key="6">
    <source>
        <dbReference type="ARBA" id="ARBA00022857"/>
    </source>
</evidence>
<gene>
    <name evidence="8" type="primary">proC</name>
    <name evidence="14" type="ORF">MAIT1_00978</name>
</gene>
<dbReference type="PANTHER" id="PTHR11645:SF0">
    <property type="entry name" value="PYRROLINE-5-CARBOXYLATE REDUCTASE 3"/>
    <property type="match status" value="1"/>
</dbReference>
<dbReference type="InterPro" id="IPR029036">
    <property type="entry name" value="P5CR_dimer"/>
</dbReference>
<evidence type="ECO:0000256" key="1">
    <source>
        <dbReference type="ARBA" id="ARBA00004496"/>
    </source>
</evidence>
<evidence type="ECO:0000259" key="13">
    <source>
        <dbReference type="Pfam" id="PF14748"/>
    </source>
</evidence>
<protein>
    <recommendedName>
        <fullName evidence="8 9">Pyrroline-5-carboxylate reductase</fullName>
        <shortName evidence="8">P5C reductase</shortName>
        <shortName evidence="8">P5CR</shortName>
        <ecNumber evidence="8 9">1.5.1.2</ecNumber>
    </recommendedName>
    <alternativeName>
        <fullName evidence="8">PCA reductase</fullName>
    </alternativeName>
</protein>
<dbReference type="EMBL" id="LVJN01000021">
    <property type="protein sequence ID" value="OSM00456.1"/>
    <property type="molecule type" value="Genomic_DNA"/>
</dbReference>
<dbReference type="Proteomes" id="UP000194003">
    <property type="component" value="Unassembled WGS sequence"/>
</dbReference>
<dbReference type="NCBIfam" id="TIGR00112">
    <property type="entry name" value="proC"/>
    <property type="match status" value="1"/>
</dbReference>
<evidence type="ECO:0000256" key="7">
    <source>
        <dbReference type="ARBA" id="ARBA00023002"/>
    </source>
</evidence>
<keyword evidence="6 8" id="KW-0521">NADP</keyword>
<keyword evidence="3 8" id="KW-0963">Cytoplasm</keyword>
<comment type="subcellular location">
    <subcellularLocation>
        <location evidence="1 8">Cytoplasm</location>
    </subcellularLocation>
</comment>
<evidence type="ECO:0000313" key="15">
    <source>
        <dbReference type="Proteomes" id="UP000194003"/>
    </source>
</evidence>
<evidence type="ECO:0000256" key="3">
    <source>
        <dbReference type="ARBA" id="ARBA00022490"/>
    </source>
</evidence>
<dbReference type="PROSITE" id="PS00521">
    <property type="entry name" value="P5CR"/>
    <property type="match status" value="1"/>
</dbReference>
<dbReference type="STRING" id="1434232.MAIT1_00978"/>
<dbReference type="Gene3D" id="1.10.3730.10">
    <property type="entry name" value="ProC C-terminal domain-like"/>
    <property type="match status" value="1"/>
</dbReference>
<reference evidence="14 15" key="1">
    <citation type="journal article" date="2016" name="BMC Genomics">
        <title>Combined genomic and structural analyses of a cultured magnetotactic bacterium reveals its niche adaptation to a dynamic environment.</title>
        <authorList>
            <person name="Araujo A.C."/>
            <person name="Morillo V."/>
            <person name="Cypriano J."/>
            <person name="Teixeira L.C."/>
            <person name="Leao P."/>
            <person name="Lyra S."/>
            <person name="Almeida L.G."/>
            <person name="Bazylinski D.A."/>
            <person name="Vasconcellos A.T."/>
            <person name="Abreu F."/>
            <person name="Lins U."/>
        </authorList>
    </citation>
    <scope>NUCLEOTIDE SEQUENCE [LARGE SCALE GENOMIC DNA]</scope>
    <source>
        <strain evidence="14 15">IT-1</strain>
    </source>
</reference>
<evidence type="ECO:0000313" key="14">
    <source>
        <dbReference type="EMBL" id="OSM00456.1"/>
    </source>
</evidence>
<keyword evidence="5 8" id="KW-0641">Proline biosynthesis</keyword>
<dbReference type="SUPFAM" id="SSF48179">
    <property type="entry name" value="6-phosphogluconate dehydrogenase C-terminal domain-like"/>
    <property type="match status" value="1"/>
</dbReference>
<feature type="binding site" evidence="10">
    <location>
        <begin position="12"/>
        <end position="17"/>
    </location>
    <ligand>
        <name>NADP(+)</name>
        <dbReference type="ChEBI" id="CHEBI:58349"/>
    </ligand>
</feature>
<dbReference type="Gene3D" id="3.40.50.720">
    <property type="entry name" value="NAD(P)-binding Rossmann-like Domain"/>
    <property type="match status" value="1"/>
</dbReference>
<feature type="domain" description="Pyrroline-5-carboxylate reductase catalytic N-terminal" evidence="12">
    <location>
        <begin position="8"/>
        <end position="102"/>
    </location>
</feature>
<dbReference type="UniPathway" id="UPA00098">
    <property type="reaction ID" value="UER00361"/>
</dbReference>
<comment type="pathway">
    <text evidence="8 11">Amino-acid biosynthesis; L-proline biosynthesis; L-proline from L-glutamate 5-semialdehyde: step 1/1.</text>
</comment>
<keyword evidence="15" id="KW-1185">Reference proteome</keyword>
<dbReference type="HAMAP" id="MF_01925">
    <property type="entry name" value="P5C_reductase"/>
    <property type="match status" value="1"/>
</dbReference>
<dbReference type="FunFam" id="3.40.50.720:FF:000190">
    <property type="entry name" value="Pyrroline-5-carboxylate reductase"/>
    <property type="match status" value="1"/>
</dbReference>
<proteinExistence type="inferred from homology"/>
<evidence type="ECO:0000256" key="5">
    <source>
        <dbReference type="ARBA" id="ARBA00022650"/>
    </source>
</evidence>
<dbReference type="InterPro" id="IPR008927">
    <property type="entry name" value="6-PGluconate_DH-like_C_sf"/>
</dbReference>
<sequence>MSMNELPRIAFIGGGNMATAIIQGLITSGAQPDRILVAEPLKQKRQELTNQFGVLPFPDASTAVCDAGVVILAVKPAIVETVLSQIADTLLPNAVVISIAAGVTIDAMMSLLSASQPVVRVMPNTPALVAAGMSVLCPAPHTTDAQLALATRILDAVGQTATVRDESLLDAVTGLSGSGPAYVFLIAEALSDAGVSCGLPRPLADQLAIQTLLGSSQLMSQTGEHPAVLKSQVTSPGGTTIAGVMTLEQSGVRGALMQAVQAAWKRSQELGAR</sequence>
<evidence type="ECO:0000256" key="10">
    <source>
        <dbReference type="PIRSR" id="PIRSR000193-1"/>
    </source>
</evidence>
<dbReference type="RefSeq" id="WP_198947980.1">
    <property type="nucleotide sequence ID" value="NZ_LVJN01000021.1"/>
</dbReference>
<dbReference type="AlphaFoldDB" id="A0A1Y2K018"/>
<evidence type="ECO:0000256" key="8">
    <source>
        <dbReference type="HAMAP-Rule" id="MF_01925"/>
    </source>
</evidence>
<dbReference type="EC" id="1.5.1.2" evidence="8 9"/>
<evidence type="ECO:0000256" key="4">
    <source>
        <dbReference type="ARBA" id="ARBA00022605"/>
    </source>
</evidence>
<dbReference type="InterPro" id="IPR053790">
    <property type="entry name" value="P5CR-like_CS"/>
</dbReference>
<comment type="function">
    <text evidence="8">Catalyzes the reduction of 1-pyrroline-5-carboxylate (PCA) to L-proline.</text>
</comment>
<dbReference type="Pfam" id="PF03807">
    <property type="entry name" value="F420_oxidored"/>
    <property type="match status" value="1"/>
</dbReference>
<dbReference type="PANTHER" id="PTHR11645">
    <property type="entry name" value="PYRROLINE-5-CARBOXYLATE REDUCTASE"/>
    <property type="match status" value="1"/>
</dbReference>
<comment type="catalytic activity">
    <reaction evidence="8">
        <text>L-proline + NAD(+) = (S)-1-pyrroline-5-carboxylate + NADH + 2 H(+)</text>
        <dbReference type="Rhea" id="RHEA:14105"/>
        <dbReference type="ChEBI" id="CHEBI:15378"/>
        <dbReference type="ChEBI" id="CHEBI:17388"/>
        <dbReference type="ChEBI" id="CHEBI:57540"/>
        <dbReference type="ChEBI" id="CHEBI:57945"/>
        <dbReference type="ChEBI" id="CHEBI:60039"/>
        <dbReference type="EC" id="1.5.1.2"/>
    </reaction>
</comment>
<evidence type="ECO:0000256" key="9">
    <source>
        <dbReference type="NCBIfam" id="TIGR00112"/>
    </source>
</evidence>
<accession>A0A1Y2K018</accession>
<comment type="similarity">
    <text evidence="2 8 11">Belongs to the pyrroline-5-carboxylate reductase family.</text>
</comment>
<dbReference type="Pfam" id="PF14748">
    <property type="entry name" value="P5CR_dimer"/>
    <property type="match status" value="1"/>
</dbReference>
<dbReference type="GO" id="GO:0005737">
    <property type="term" value="C:cytoplasm"/>
    <property type="evidence" value="ECO:0007669"/>
    <property type="project" value="UniProtKB-SubCell"/>
</dbReference>
<feature type="domain" description="Pyrroline-5-carboxylate reductase dimerisation" evidence="13">
    <location>
        <begin position="166"/>
        <end position="270"/>
    </location>
</feature>
<dbReference type="InterPro" id="IPR036291">
    <property type="entry name" value="NAD(P)-bd_dom_sf"/>
</dbReference>
<evidence type="ECO:0000256" key="11">
    <source>
        <dbReference type="RuleBase" id="RU003903"/>
    </source>
</evidence>
<name>A0A1Y2K018_9PROT</name>
<evidence type="ECO:0000259" key="12">
    <source>
        <dbReference type="Pfam" id="PF03807"/>
    </source>
</evidence>
<keyword evidence="7 8" id="KW-0560">Oxidoreductase</keyword>
<dbReference type="InterPro" id="IPR028939">
    <property type="entry name" value="P5C_Rdtase_cat_N"/>
</dbReference>
<dbReference type="SUPFAM" id="SSF51735">
    <property type="entry name" value="NAD(P)-binding Rossmann-fold domains"/>
    <property type="match status" value="1"/>
</dbReference>
<dbReference type="InterPro" id="IPR000304">
    <property type="entry name" value="Pyrroline-COOH_reductase"/>
</dbReference>